<feature type="region of interest" description="Disordered" evidence="1">
    <location>
        <begin position="38"/>
        <end position="102"/>
    </location>
</feature>
<keyword evidence="3" id="KW-1185">Reference proteome</keyword>
<organism evidence="3">
    <name type="scientific">Laccaria bicolor (strain S238N-H82 / ATCC MYA-4686)</name>
    <name type="common">Bicoloured deceiver</name>
    <name type="synonym">Laccaria laccata var. bicolor</name>
    <dbReference type="NCBI Taxonomy" id="486041"/>
    <lineage>
        <taxon>Eukaryota</taxon>
        <taxon>Fungi</taxon>
        <taxon>Dikarya</taxon>
        <taxon>Basidiomycota</taxon>
        <taxon>Agaricomycotina</taxon>
        <taxon>Agaricomycetes</taxon>
        <taxon>Agaricomycetidae</taxon>
        <taxon>Agaricales</taxon>
        <taxon>Agaricineae</taxon>
        <taxon>Hydnangiaceae</taxon>
        <taxon>Laccaria</taxon>
    </lineage>
</organism>
<dbReference type="Proteomes" id="UP000001194">
    <property type="component" value="Unassembled WGS sequence"/>
</dbReference>
<reference evidence="2 3" key="1">
    <citation type="journal article" date="2008" name="Nature">
        <title>The genome of Laccaria bicolor provides insights into mycorrhizal symbiosis.</title>
        <authorList>
            <person name="Martin F."/>
            <person name="Aerts A."/>
            <person name="Ahren D."/>
            <person name="Brun A."/>
            <person name="Danchin E.G.J."/>
            <person name="Duchaussoy F."/>
            <person name="Gibon J."/>
            <person name="Kohler A."/>
            <person name="Lindquist E."/>
            <person name="Pereda V."/>
            <person name="Salamov A."/>
            <person name="Shapiro H.J."/>
            <person name="Wuyts J."/>
            <person name="Blaudez D."/>
            <person name="Buee M."/>
            <person name="Brokstein P."/>
            <person name="Canbaeck B."/>
            <person name="Cohen D."/>
            <person name="Courty P.E."/>
            <person name="Coutinho P.M."/>
            <person name="Delaruelle C."/>
            <person name="Detter J.C."/>
            <person name="Deveau A."/>
            <person name="DiFazio S."/>
            <person name="Duplessis S."/>
            <person name="Fraissinet-Tachet L."/>
            <person name="Lucic E."/>
            <person name="Frey-Klett P."/>
            <person name="Fourrey C."/>
            <person name="Feussner I."/>
            <person name="Gay G."/>
            <person name="Grimwood J."/>
            <person name="Hoegger P.J."/>
            <person name="Jain P."/>
            <person name="Kilaru S."/>
            <person name="Labbe J."/>
            <person name="Lin Y.C."/>
            <person name="Legue V."/>
            <person name="Le Tacon F."/>
            <person name="Marmeisse R."/>
            <person name="Melayah D."/>
            <person name="Montanini B."/>
            <person name="Muratet M."/>
            <person name="Nehls U."/>
            <person name="Niculita-Hirzel H."/>
            <person name="Oudot-Le Secq M.P."/>
            <person name="Peter M."/>
            <person name="Quesneville H."/>
            <person name="Rajashekar B."/>
            <person name="Reich M."/>
            <person name="Rouhier N."/>
            <person name="Schmutz J."/>
            <person name="Yin T."/>
            <person name="Chalot M."/>
            <person name="Henrissat B."/>
            <person name="Kuees U."/>
            <person name="Lucas S."/>
            <person name="Van de Peer Y."/>
            <person name="Podila G.K."/>
            <person name="Polle A."/>
            <person name="Pukkila P.J."/>
            <person name="Richardson P.M."/>
            <person name="Rouze P."/>
            <person name="Sanders I.R."/>
            <person name="Stajich J.E."/>
            <person name="Tunlid A."/>
            <person name="Tuskan G."/>
            <person name="Grigoriev I.V."/>
        </authorList>
    </citation>
    <scope>NUCLEOTIDE SEQUENCE [LARGE SCALE GENOMIC DNA]</scope>
    <source>
        <strain evidence="3">S238N-H82 / ATCC MYA-4686</strain>
    </source>
</reference>
<dbReference type="RefSeq" id="XP_001886287.1">
    <property type="nucleotide sequence ID" value="XM_001886252.1"/>
</dbReference>
<accession>B0DQN1</accession>
<dbReference type="GeneID" id="6081832"/>
<evidence type="ECO:0000313" key="2">
    <source>
        <dbReference type="EMBL" id="EDR03146.1"/>
    </source>
</evidence>
<name>B0DQN1_LACBS</name>
<dbReference type="InParanoid" id="B0DQN1"/>
<dbReference type="EMBL" id="DS547126">
    <property type="protein sequence ID" value="EDR03146.1"/>
    <property type="molecule type" value="Genomic_DNA"/>
</dbReference>
<feature type="compositionally biased region" description="Basic and acidic residues" evidence="1">
    <location>
        <begin position="45"/>
        <end position="63"/>
    </location>
</feature>
<dbReference type="AlphaFoldDB" id="B0DQN1"/>
<gene>
    <name evidence="2" type="ORF">LACBIDRAFT_331810</name>
</gene>
<feature type="compositionally biased region" description="Acidic residues" evidence="1">
    <location>
        <begin position="69"/>
        <end position="83"/>
    </location>
</feature>
<feature type="region of interest" description="Disordered" evidence="1">
    <location>
        <begin position="137"/>
        <end position="161"/>
    </location>
</feature>
<proteinExistence type="predicted"/>
<dbReference type="HOGENOM" id="CLU_915474_0_0_1"/>
<dbReference type="KEGG" id="lbc:LACBIDRAFT_331810"/>
<sequence length="304" mass="32173">MFRLDNLLEYNIWAVWTGVGSVEVFCFSVNEPEEIERWEEVEEVEVSKGSEEGEGEEGRKEESEIGLTTEEDDEPDEREEEDELFVKGETVAESSLDGDRVDELLDEESTETDFEETAVEGSLIDDGNVLIELDDALTEEGDTTTDGGDTTTEEGDTVADDGVTSTDDGGAAAEVGGAAVVVGAAVVAATVVVGAAAVVGVVAAEVGAAAEVGGAAAEVGGAWTVVAADMTPSMAGAETVGLTGTWVFLSTHNINNFWFCSLQHCSPFFSALPTPLSITKSRRLPIAFVKYDNYAPITQKRIHS</sequence>
<evidence type="ECO:0000256" key="1">
    <source>
        <dbReference type="SAM" id="MobiDB-lite"/>
    </source>
</evidence>
<protein>
    <submittedName>
        <fullName evidence="2">Predicted protein</fullName>
    </submittedName>
</protein>
<evidence type="ECO:0000313" key="3">
    <source>
        <dbReference type="Proteomes" id="UP000001194"/>
    </source>
</evidence>